<evidence type="ECO:0000256" key="1">
    <source>
        <dbReference type="SAM" id="MobiDB-lite"/>
    </source>
</evidence>
<proteinExistence type="predicted"/>
<dbReference type="VEuPathDB" id="PlasmoDB:PmUG01_04025500"/>
<feature type="non-terminal residue" evidence="2">
    <location>
        <position position="1"/>
    </location>
</feature>
<evidence type="ECO:0000313" key="3">
    <source>
        <dbReference type="Proteomes" id="UP000219799"/>
    </source>
</evidence>
<dbReference type="EMBL" id="LT594492">
    <property type="protein sequence ID" value="SBT70629.1"/>
    <property type="molecule type" value="Genomic_DNA"/>
</dbReference>
<feature type="compositionally biased region" description="Polar residues" evidence="1">
    <location>
        <begin position="598"/>
        <end position="608"/>
    </location>
</feature>
<feature type="compositionally biased region" description="Basic and acidic residues" evidence="1">
    <location>
        <begin position="621"/>
        <end position="631"/>
    </location>
</feature>
<protein>
    <submittedName>
        <fullName evidence="2">Uncharacterized protein</fullName>
    </submittedName>
</protein>
<accession>A0A1C3KAQ7</accession>
<dbReference type="AlphaFoldDB" id="A0A1C3KAQ7"/>
<feature type="region of interest" description="Disordered" evidence="1">
    <location>
        <begin position="598"/>
        <end position="631"/>
    </location>
</feature>
<evidence type="ECO:0000313" key="2">
    <source>
        <dbReference type="EMBL" id="SBT70629.1"/>
    </source>
</evidence>
<dbReference type="Proteomes" id="UP000219799">
    <property type="component" value="Chromosome 4"/>
</dbReference>
<sequence>GTDLENMRGDKLDLLYVYNDYSINNLLEEHSKSKNHDRSVLKVYESNDKTHETHKTSKTHKTPRALKTYQHNDIMYENSSKEKKRTYERINGVQKRIAEMCKHKNKININYIYKKQVVRLKKEKYSKLYSSRKENFDPNEALPTMKCYDSTECYNDEALLYASRRDIPVNLLSKLKDNLRLYKNSEEYKNFRKNLINDEKVGKSKMYTFKNEDLQKFLCEGSHFFQRRIEKVEGGNNVNKNNFKYEPKKKKSVIKNVIDTCMNNVENSENCSVNESLLCVNEQDMLIQKIIQQGHKYVEEKPTKNINLNLYKNHDSFPSDKFLRYPHFAIQPEYYKPSGINKEDNLCKAQNVSTNNREALIMHQEDDPKRMKKEKNNMHITDCAGERTKIDTQEENAFCKKLVAKSAHSETEEESMIDKAHDELNQMKGNNNRLFKSMHNNIKKKHSHSSRHGNKENKWNGKKYIYYKILYKNMCKNMYKRLYKNVCNKSIRKNYITDSPHKLHRSYEHKLVKKCYGNDDCNDDGADYDDSLNRWVFEKENQEKKELITASLACSNELCNYKTSKKVNKEGIKKKKIFANEKKETILKDHNRCNMYTLSNDHSNSSLLRKSDDNENDDKNDDANDDKNDGK</sequence>
<reference evidence="2 3" key="1">
    <citation type="submission" date="2016-06" db="EMBL/GenBank/DDBJ databases">
        <authorList>
            <consortium name="Pathogen Informatics"/>
        </authorList>
    </citation>
    <scope>NUCLEOTIDE SEQUENCE [LARGE SCALE GENOMIC DNA]</scope>
    <source>
        <strain evidence="2">PmlGA01</strain>
    </source>
</reference>
<name>A0A1C3KAQ7_PLAMA</name>
<gene>
    <name evidence="2" type="primary">PmlGA01_040017300</name>
    <name evidence="2" type="ORF">PMLGA01_040017300</name>
</gene>
<organism evidence="2 3">
    <name type="scientific">Plasmodium malariae</name>
    <dbReference type="NCBI Taxonomy" id="5858"/>
    <lineage>
        <taxon>Eukaryota</taxon>
        <taxon>Sar</taxon>
        <taxon>Alveolata</taxon>
        <taxon>Apicomplexa</taxon>
        <taxon>Aconoidasida</taxon>
        <taxon>Haemosporida</taxon>
        <taxon>Plasmodiidae</taxon>
        <taxon>Plasmodium</taxon>
        <taxon>Plasmodium (Plasmodium)</taxon>
    </lineage>
</organism>